<comment type="caution">
    <text evidence="2">The sequence shown here is derived from an EMBL/GenBank/DDBJ whole genome shotgun (WGS) entry which is preliminary data.</text>
</comment>
<organism evidence="2 3">
    <name type="scientific">Roseiconus nitratireducens</name>
    <dbReference type="NCBI Taxonomy" id="2605748"/>
    <lineage>
        <taxon>Bacteria</taxon>
        <taxon>Pseudomonadati</taxon>
        <taxon>Planctomycetota</taxon>
        <taxon>Planctomycetia</taxon>
        <taxon>Pirellulales</taxon>
        <taxon>Pirellulaceae</taxon>
        <taxon>Roseiconus</taxon>
    </lineage>
</organism>
<evidence type="ECO:0000313" key="2">
    <source>
        <dbReference type="EMBL" id="KAA5543159.1"/>
    </source>
</evidence>
<dbReference type="Proteomes" id="UP000324479">
    <property type="component" value="Unassembled WGS sequence"/>
</dbReference>
<dbReference type="InterPro" id="IPR052737">
    <property type="entry name" value="Omega-amidase_YafV"/>
</dbReference>
<dbReference type="PANTHER" id="PTHR47799">
    <property type="entry name" value="OMEGA-AMIDASE YAFV"/>
    <property type="match status" value="1"/>
</dbReference>
<dbReference type="EMBL" id="VWOX01000006">
    <property type="protein sequence ID" value="KAA5543159.1"/>
    <property type="molecule type" value="Genomic_DNA"/>
</dbReference>
<dbReference type="PROSITE" id="PS50263">
    <property type="entry name" value="CN_HYDROLASE"/>
    <property type="match status" value="1"/>
</dbReference>
<keyword evidence="3" id="KW-1185">Reference proteome</keyword>
<evidence type="ECO:0000313" key="3">
    <source>
        <dbReference type="Proteomes" id="UP000324479"/>
    </source>
</evidence>
<proteinExistence type="predicted"/>
<dbReference type="RefSeq" id="WP_150076824.1">
    <property type="nucleotide sequence ID" value="NZ_VWOX01000006.1"/>
</dbReference>
<accession>A0A5M6DAW3</accession>
<dbReference type="GO" id="GO:0050152">
    <property type="term" value="F:omega-amidase activity"/>
    <property type="evidence" value="ECO:0007669"/>
    <property type="project" value="TreeGrafter"/>
</dbReference>
<sequence length="256" mass="28738">MQVVAVQLNMAWENKAANHQRVHELLKSNGQIQPGALVLVPEMFETGFSMNLDATAQSDSREGEQCLRDLAREFDVAVMGGVAAPVRDGLSANEAVAFAPDGRELVRYRKIKPFSFAGEQDHYRAGESVQLFRWQDVKIAPFLCYDLRFPELFRDATRQGAELFAVIACWPAKRSEHWVRLLQARAIENLAVSVGTNRCGEEPNLTFDGRSCAFDQMGTPLFEATDQEQVITTDIDINAVRDWRDRFPALRDMSAG</sequence>
<dbReference type="PANTHER" id="PTHR47799:SF1">
    <property type="entry name" value="OMEGA-AMIDASE YAFV"/>
    <property type="match status" value="1"/>
</dbReference>
<evidence type="ECO:0000259" key="1">
    <source>
        <dbReference type="PROSITE" id="PS50263"/>
    </source>
</evidence>
<dbReference type="Pfam" id="PF00795">
    <property type="entry name" value="CN_hydrolase"/>
    <property type="match status" value="1"/>
</dbReference>
<dbReference type="InterPro" id="IPR003010">
    <property type="entry name" value="C-N_Hydrolase"/>
</dbReference>
<name>A0A5M6DAW3_9BACT</name>
<keyword evidence="2" id="KW-0378">Hydrolase</keyword>
<dbReference type="InterPro" id="IPR036526">
    <property type="entry name" value="C-N_Hydrolase_sf"/>
</dbReference>
<dbReference type="AlphaFoldDB" id="A0A5M6DAW3"/>
<dbReference type="SUPFAM" id="SSF56317">
    <property type="entry name" value="Carbon-nitrogen hydrolase"/>
    <property type="match status" value="1"/>
</dbReference>
<gene>
    <name evidence="2" type="ORF">FYK55_12820</name>
</gene>
<dbReference type="Gene3D" id="3.60.110.10">
    <property type="entry name" value="Carbon-nitrogen hydrolase"/>
    <property type="match status" value="1"/>
</dbReference>
<feature type="domain" description="CN hydrolase" evidence="1">
    <location>
        <begin position="1"/>
        <end position="237"/>
    </location>
</feature>
<dbReference type="GO" id="GO:0106008">
    <property type="term" value="F:2-oxoglutaramate amidase activity"/>
    <property type="evidence" value="ECO:0007669"/>
    <property type="project" value="TreeGrafter"/>
</dbReference>
<protein>
    <submittedName>
        <fullName evidence="2">Carbon-nitrogen family hydrolase</fullName>
    </submittedName>
</protein>
<reference evidence="2 3" key="1">
    <citation type="submission" date="2019-08" db="EMBL/GenBank/DDBJ databases">
        <authorList>
            <person name="Dhanesh K."/>
            <person name="Kumar G."/>
            <person name="Sasikala C."/>
            <person name="Venkata Ramana C."/>
        </authorList>
    </citation>
    <scope>NUCLEOTIDE SEQUENCE [LARGE SCALE GENOMIC DNA]</scope>
    <source>
        <strain evidence="2 3">JC645</strain>
    </source>
</reference>